<name>S2W3A4_9ACTN</name>
<comment type="function">
    <text evidence="5">Could be a nuclease involved in processing of the 5'-end of pre-16S rRNA.</text>
</comment>
<evidence type="ECO:0000313" key="8">
    <source>
        <dbReference type="Proteomes" id="UP000014417"/>
    </source>
</evidence>
<dbReference type="NCBIfam" id="TIGR00250">
    <property type="entry name" value="RNAse_H_YqgF"/>
    <property type="match status" value="1"/>
</dbReference>
<dbReference type="InterPro" id="IPR012337">
    <property type="entry name" value="RNaseH-like_sf"/>
</dbReference>
<dbReference type="GO" id="GO:0005829">
    <property type="term" value="C:cytosol"/>
    <property type="evidence" value="ECO:0007669"/>
    <property type="project" value="TreeGrafter"/>
</dbReference>
<sequence length="160" mass="17695">MIRKGVRLAIDWGKARVGVAACDRDCLLCYPVETVSNSAKDPEPALRRIAELVSEYDPFELILGWPIDLRGKNGLAVQHMTKVAAMLSQRLSIPIRVVDERLSTATVAKQFEEIGRNTKKRRAVIDQAAAVSILEQALEKERQTGLPAGKLFRIDDPDGS</sequence>
<evidence type="ECO:0000313" key="7">
    <source>
        <dbReference type="EMBL" id="EPD32820.1"/>
    </source>
</evidence>
<dbReference type="OrthoDB" id="9790539at2"/>
<protein>
    <recommendedName>
        <fullName evidence="5">Putative pre-16S rRNA nuclease</fullName>
        <ecNumber evidence="5">3.1.-.-</ecNumber>
    </recommendedName>
</protein>
<evidence type="ECO:0000256" key="3">
    <source>
        <dbReference type="ARBA" id="ARBA00022722"/>
    </source>
</evidence>
<dbReference type="InterPro" id="IPR037027">
    <property type="entry name" value="YqgF/RNaseH-like_dom_sf"/>
</dbReference>
<dbReference type="EC" id="3.1.-.-" evidence="5"/>
<dbReference type="GO" id="GO:0000967">
    <property type="term" value="P:rRNA 5'-end processing"/>
    <property type="evidence" value="ECO:0007669"/>
    <property type="project" value="UniProtKB-UniRule"/>
</dbReference>
<dbReference type="AlphaFoldDB" id="S2W3A4"/>
<dbReference type="Gene3D" id="3.30.420.140">
    <property type="entry name" value="YqgF/RNase H-like domain"/>
    <property type="match status" value="1"/>
</dbReference>
<keyword evidence="8" id="KW-1185">Reference proteome</keyword>
<evidence type="ECO:0000256" key="5">
    <source>
        <dbReference type="HAMAP-Rule" id="MF_00651"/>
    </source>
</evidence>
<comment type="subcellular location">
    <subcellularLocation>
        <location evidence="5">Cytoplasm</location>
    </subcellularLocation>
</comment>
<keyword evidence="2 5" id="KW-0690">Ribosome biogenesis</keyword>
<keyword evidence="4 5" id="KW-0378">Hydrolase</keyword>
<dbReference type="Pfam" id="PF03652">
    <property type="entry name" value="RuvX"/>
    <property type="match status" value="1"/>
</dbReference>
<accession>S2W3A4</accession>
<dbReference type="GO" id="GO:0004518">
    <property type="term" value="F:nuclease activity"/>
    <property type="evidence" value="ECO:0007669"/>
    <property type="project" value="UniProtKB-KW"/>
</dbReference>
<dbReference type="InterPro" id="IPR005227">
    <property type="entry name" value="YqgF"/>
</dbReference>
<dbReference type="SUPFAM" id="SSF53098">
    <property type="entry name" value="Ribonuclease H-like"/>
    <property type="match status" value="1"/>
</dbReference>
<evidence type="ECO:0000256" key="4">
    <source>
        <dbReference type="ARBA" id="ARBA00022801"/>
    </source>
</evidence>
<dbReference type="PANTHER" id="PTHR33317:SF4">
    <property type="entry name" value="POLYNUCLEOTIDYL TRANSFERASE, RIBONUCLEASE H-LIKE SUPERFAMILY PROTEIN"/>
    <property type="match status" value="1"/>
</dbReference>
<proteinExistence type="inferred from homology"/>
<dbReference type="PATRIC" id="fig|883161.3.peg.1120"/>
<dbReference type="InterPro" id="IPR006641">
    <property type="entry name" value="YqgF/RNaseH-like_dom"/>
</dbReference>
<dbReference type="EMBL" id="AGZR01000006">
    <property type="protein sequence ID" value="EPD32820.1"/>
    <property type="molecule type" value="Genomic_DNA"/>
</dbReference>
<dbReference type="STRING" id="883161.HMPREF9306_01127"/>
<organism evidence="7 8">
    <name type="scientific">Propionimicrobium lymphophilum ACS-093-V-SCH5</name>
    <dbReference type="NCBI Taxonomy" id="883161"/>
    <lineage>
        <taxon>Bacteria</taxon>
        <taxon>Bacillati</taxon>
        <taxon>Actinomycetota</taxon>
        <taxon>Actinomycetes</taxon>
        <taxon>Propionibacteriales</taxon>
        <taxon>Propionibacteriaceae</taxon>
        <taxon>Propionimicrobium</taxon>
    </lineage>
</organism>
<dbReference type="Proteomes" id="UP000014417">
    <property type="component" value="Unassembled WGS sequence"/>
</dbReference>
<keyword evidence="3 5" id="KW-0540">Nuclease</keyword>
<reference evidence="7 8" key="1">
    <citation type="submission" date="2013-04" db="EMBL/GenBank/DDBJ databases">
        <title>The Genome Sequence of Propionimicrobium lymphophilum ACS-093-V-SCH5.</title>
        <authorList>
            <consortium name="The Broad Institute Genomics Platform"/>
            <person name="Earl A."/>
            <person name="Ward D."/>
            <person name="Feldgarden M."/>
            <person name="Gevers D."/>
            <person name="Saerens B."/>
            <person name="Vaneechoutte M."/>
            <person name="Walker B."/>
            <person name="Young S."/>
            <person name="Zeng Q."/>
            <person name="Gargeya S."/>
            <person name="Fitzgerald M."/>
            <person name="Haas B."/>
            <person name="Abouelleil A."/>
            <person name="Allen A.W."/>
            <person name="Alvarado L."/>
            <person name="Arachchi H.M."/>
            <person name="Berlin A.M."/>
            <person name="Chapman S.B."/>
            <person name="Gainer-Dewar J."/>
            <person name="Goldberg J."/>
            <person name="Griggs A."/>
            <person name="Gujja S."/>
            <person name="Hansen M."/>
            <person name="Howarth C."/>
            <person name="Imamovic A."/>
            <person name="Ireland A."/>
            <person name="Larimer J."/>
            <person name="McCowan C."/>
            <person name="Murphy C."/>
            <person name="Pearson M."/>
            <person name="Poon T.W."/>
            <person name="Priest M."/>
            <person name="Roberts A."/>
            <person name="Saif S."/>
            <person name="Shea T."/>
            <person name="Sisk P."/>
            <person name="Sykes S."/>
            <person name="Wortman J."/>
            <person name="Nusbaum C."/>
            <person name="Birren B."/>
        </authorList>
    </citation>
    <scope>NUCLEOTIDE SEQUENCE [LARGE SCALE GENOMIC DNA]</scope>
    <source>
        <strain evidence="7 8">ACS-093-V-SCH5</strain>
    </source>
</reference>
<dbReference type="PANTHER" id="PTHR33317">
    <property type="entry name" value="POLYNUCLEOTIDYL TRANSFERASE, RIBONUCLEASE H-LIKE SUPERFAMILY PROTEIN"/>
    <property type="match status" value="1"/>
</dbReference>
<evidence type="ECO:0000256" key="1">
    <source>
        <dbReference type="ARBA" id="ARBA00022490"/>
    </source>
</evidence>
<dbReference type="GO" id="GO:0016788">
    <property type="term" value="F:hydrolase activity, acting on ester bonds"/>
    <property type="evidence" value="ECO:0007669"/>
    <property type="project" value="UniProtKB-UniRule"/>
</dbReference>
<evidence type="ECO:0000259" key="6">
    <source>
        <dbReference type="SMART" id="SM00732"/>
    </source>
</evidence>
<gene>
    <name evidence="7" type="ORF">HMPREF9306_01127</name>
</gene>
<comment type="similarity">
    <text evidence="5">Belongs to the YqgF HJR family.</text>
</comment>
<dbReference type="HAMAP" id="MF_00651">
    <property type="entry name" value="Nuclease_YqgF"/>
    <property type="match status" value="1"/>
</dbReference>
<keyword evidence="1 5" id="KW-0963">Cytoplasm</keyword>
<feature type="domain" description="YqgF/RNase H-like" evidence="6">
    <location>
        <begin position="5"/>
        <end position="107"/>
    </location>
</feature>
<evidence type="ECO:0000256" key="2">
    <source>
        <dbReference type="ARBA" id="ARBA00022517"/>
    </source>
</evidence>
<dbReference type="SMART" id="SM00732">
    <property type="entry name" value="YqgFc"/>
    <property type="match status" value="1"/>
</dbReference>
<dbReference type="HOGENOM" id="CLU_098240_0_0_11"/>
<dbReference type="CDD" id="cd16964">
    <property type="entry name" value="YqgF"/>
    <property type="match status" value="1"/>
</dbReference>
<comment type="caution">
    <text evidence="7">The sequence shown here is derived from an EMBL/GenBank/DDBJ whole genome shotgun (WGS) entry which is preliminary data.</text>
</comment>